<dbReference type="GO" id="GO:0022857">
    <property type="term" value="F:transmembrane transporter activity"/>
    <property type="evidence" value="ECO:0007669"/>
    <property type="project" value="InterPro"/>
</dbReference>
<keyword evidence="6 7" id="KW-0472">Membrane</keyword>
<gene>
    <name evidence="9" type="ORF">HMPREF9997_01613</name>
</gene>
<sequence length="504" mass="52398">MTDPAPDTVSDPASPYSLRWWGLAVLCCAIAILAIDTTVLNFAIPAITTDLYPSATQMLWVVDVYAFVVAALLVTMGTVGDRIGRRRLLLWGAFFFGVASVTAAFSNTPEMLIAARVLQGAAGATLMPSTLSLIRAMFNNAAERARAVSLWVAVYSVGAAVGPLLGGFLLENFHWGSVFLINVPLVAVIILGGLCVLPKSTPTNTGLFDVKGAVLSIIALFSLVYVVKVLPVEGPSLLVALAAVTTAVTGFLLTRHVRSTPHPLIDVALLKDSVYTTVVVVNGVSMFLYIGMLFYLSQYLQLVLGYSPVQAALMMIPGLLSSLVATLITGRIMTGLSSRKILIRAFLITAVASLILGADALAVFEHIGGSGVWLGIGFAVLGVGVGMIDPVSNDFILSAAPPDRAGAAASLSETGYELGGAFGTAVLGSVLLAVYGHRLSLTTHVPEAARESLTRAHELAAGDAQVIAAADDAFRLGVVASSIVAAAAALGVALLVARFVPKHT</sequence>
<dbReference type="AlphaFoldDB" id="L1MF97"/>
<dbReference type="EMBL" id="AMEM01000019">
    <property type="protein sequence ID" value="EKX89918.1"/>
    <property type="molecule type" value="Genomic_DNA"/>
</dbReference>
<evidence type="ECO:0000313" key="10">
    <source>
        <dbReference type="Proteomes" id="UP000010445"/>
    </source>
</evidence>
<feature type="transmembrane region" description="Helical" evidence="7">
    <location>
        <begin position="20"/>
        <end position="46"/>
    </location>
</feature>
<evidence type="ECO:0000256" key="5">
    <source>
        <dbReference type="ARBA" id="ARBA00022989"/>
    </source>
</evidence>
<evidence type="ECO:0000313" key="9">
    <source>
        <dbReference type="EMBL" id="EKX89918.1"/>
    </source>
</evidence>
<dbReference type="HOGENOM" id="CLU_000960_28_2_11"/>
<accession>L1MF97</accession>
<dbReference type="PATRIC" id="fig|1035195.3.peg.1455"/>
<dbReference type="Gene3D" id="1.20.1250.20">
    <property type="entry name" value="MFS general substrate transporter like domains"/>
    <property type="match status" value="1"/>
</dbReference>
<keyword evidence="3" id="KW-1003">Cell membrane</keyword>
<comment type="subcellular location">
    <subcellularLocation>
        <location evidence="1">Cell membrane</location>
        <topology evidence="1">Multi-pass membrane protein</topology>
    </subcellularLocation>
</comment>
<dbReference type="InterPro" id="IPR036259">
    <property type="entry name" value="MFS_trans_sf"/>
</dbReference>
<evidence type="ECO:0000259" key="8">
    <source>
        <dbReference type="PROSITE" id="PS50850"/>
    </source>
</evidence>
<reference evidence="9 10" key="1">
    <citation type="submission" date="2012-05" db="EMBL/GenBank/DDBJ databases">
        <authorList>
            <person name="Weinstock G."/>
            <person name="Sodergren E."/>
            <person name="Lobos E.A."/>
            <person name="Fulton L."/>
            <person name="Fulton R."/>
            <person name="Courtney L."/>
            <person name="Fronick C."/>
            <person name="O'Laughlin M."/>
            <person name="Godfrey J."/>
            <person name="Wilson R.M."/>
            <person name="Miner T."/>
            <person name="Farmer C."/>
            <person name="Delehaunty K."/>
            <person name="Cordes M."/>
            <person name="Minx P."/>
            <person name="Tomlinson C."/>
            <person name="Chen J."/>
            <person name="Wollam A."/>
            <person name="Pepin K.H."/>
            <person name="Bhonagiri V."/>
            <person name="Zhang X."/>
            <person name="Suruliraj S."/>
            <person name="Warren W."/>
            <person name="Mitreva M."/>
            <person name="Mardis E.R."/>
            <person name="Wilson R.K."/>
        </authorList>
    </citation>
    <scope>NUCLEOTIDE SEQUENCE [LARGE SCALE GENOMIC DNA]</scope>
    <source>
        <strain evidence="9 10">F0235</strain>
    </source>
</reference>
<dbReference type="PROSITE" id="PS50850">
    <property type="entry name" value="MFS"/>
    <property type="match status" value="1"/>
</dbReference>
<dbReference type="RefSeq" id="WP_006063842.1">
    <property type="nucleotide sequence ID" value="NZ_KB290831.1"/>
</dbReference>
<dbReference type="Gene3D" id="1.20.1720.10">
    <property type="entry name" value="Multidrug resistance protein D"/>
    <property type="match status" value="1"/>
</dbReference>
<dbReference type="OrthoDB" id="9781469at2"/>
<feature type="transmembrane region" description="Helical" evidence="7">
    <location>
        <begin position="341"/>
        <end position="364"/>
    </location>
</feature>
<organism evidence="9 10">
    <name type="scientific">Corynebacterium durum F0235</name>
    <dbReference type="NCBI Taxonomy" id="1035195"/>
    <lineage>
        <taxon>Bacteria</taxon>
        <taxon>Bacillati</taxon>
        <taxon>Actinomycetota</taxon>
        <taxon>Actinomycetes</taxon>
        <taxon>Mycobacteriales</taxon>
        <taxon>Corynebacteriaceae</taxon>
        <taxon>Corynebacterium</taxon>
    </lineage>
</organism>
<dbReference type="GO" id="GO:0005886">
    <property type="term" value="C:plasma membrane"/>
    <property type="evidence" value="ECO:0007669"/>
    <property type="project" value="UniProtKB-SubCell"/>
</dbReference>
<evidence type="ECO:0000256" key="3">
    <source>
        <dbReference type="ARBA" id="ARBA00022475"/>
    </source>
</evidence>
<dbReference type="STRING" id="1035195.HMPREF9997_01613"/>
<feature type="transmembrane region" description="Helical" evidence="7">
    <location>
        <begin position="210"/>
        <end position="230"/>
    </location>
</feature>
<evidence type="ECO:0000256" key="6">
    <source>
        <dbReference type="ARBA" id="ARBA00023136"/>
    </source>
</evidence>
<feature type="domain" description="Major facilitator superfamily (MFS) profile" evidence="8">
    <location>
        <begin position="22"/>
        <end position="504"/>
    </location>
</feature>
<dbReference type="SUPFAM" id="SSF103473">
    <property type="entry name" value="MFS general substrate transporter"/>
    <property type="match status" value="1"/>
</dbReference>
<feature type="transmembrane region" description="Helical" evidence="7">
    <location>
        <begin position="58"/>
        <end position="76"/>
    </location>
</feature>
<keyword evidence="10" id="KW-1185">Reference proteome</keyword>
<feature type="transmembrane region" description="Helical" evidence="7">
    <location>
        <begin position="309"/>
        <end position="329"/>
    </location>
</feature>
<feature type="transmembrane region" description="Helical" evidence="7">
    <location>
        <begin position="370"/>
        <end position="388"/>
    </location>
</feature>
<feature type="transmembrane region" description="Helical" evidence="7">
    <location>
        <begin position="274"/>
        <end position="297"/>
    </location>
</feature>
<comment type="caution">
    <text evidence="9">The sequence shown here is derived from an EMBL/GenBank/DDBJ whole genome shotgun (WGS) entry which is preliminary data.</text>
</comment>
<protein>
    <submittedName>
        <fullName evidence="9">Transporter, major facilitator family protein</fullName>
    </submittedName>
</protein>
<feature type="transmembrane region" description="Helical" evidence="7">
    <location>
        <begin position="150"/>
        <end position="170"/>
    </location>
</feature>
<feature type="transmembrane region" description="Helical" evidence="7">
    <location>
        <begin position="418"/>
        <end position="436"/>
    </location>
</feature>
<dbReference type="PANTHER" id="PTHR42718:SF47">
    <property type="entry name" value="METHYL VIOLOGEN RESISTANCE PROTEIN SMVA"/>
    <property type="match status" value="1"/>
</dbReference>
<dbReference type="InterPro" id="IPR011701">
    <property type="entry name" value="MFS"/>
</dbReference>
<dbReference type="eggNOG" id="COG0477">
    <property type="taxonomic scope" value="Bacteria"/>
</dbReference>
<evidence type="ECO:0000256" key="7">
    <source>
        <dbReference type="SAM" id="Phobius"/>
    </source>
</evidence>
<feature type="transmembrane region" description="Helical" evidence="7">
    <location>
        <begin position="176"/>
        <end position="198"/>
    </location>
</feature>
<keyword evidence="4 7" id="KW-0812">Transmembrane</keyword>
<feature type="transmembrane region" description="Helical" evidence="7">
    <location>
        <begin position="236"/>
        <end position="253"/>
    </location>
</feature>
<dbReference type="InterPro" id="IPR020846">
    <property type="entry name" value="MFS_dom"/>
</dbReference>
<keyword evidence="5 7" id="KW-1133">Transmembrane helix</keyword>
<name>L1MF97_9CORY</name>
<feature type="transmembrane region" description="Helical" evidence="7">
    <location>
        <begin position="88"/>
        <end position="105"/>
    </location>
</feature>
<evidence type="ECO:0000256" key="2">
    <source>
        <dbReference type="ARBA" id="ARBA00022448"/>
    </source>
</evidence>
<dbReference type="PRINTS" id="PR01036">
    <property type="entry name" value="TCRTETB"/>
</dbReference>
<dbReference type="PANTHER" id="PTHR42718">
    <property type="entry name" value="MAJOR FACILITATOR SUPERFAMILY MULTIDRUG TRANSPORTER MFSC"/>
    <property type="match status" value="1"/>
</dbReference>
<proteinExistence type="predicted"/>
<evidence type="ECO:0000256" key="1">
    <source>
        <dbReference type="ARBA" id="ARBA00004651"/>
    </source>
</evidence>
<feature type="transmembrane region" description="Helical" evidence="7">
    <location>
        <begin position="117"/>
        <end position="138"/>
    </location>
</feature>
<evidence type="ECO:0000256" key="4">
    <source>
        <dbReference type="ARBA" id="ARBA00022692"/>
    </source>
</evidence>
<dbReference type="Proteomes" id="UP000010445">
    <property type="component" value="Unassembled WGS sequence"/>
</dbReference>
<dbReference type="Pfam" id="PF07690">
    <property type="entry name" value="MFS_1"/>
    <property type="match status" value="1"/>
</dbReference>
<dbReference type="CDD" id="cd17321">
    <property type="entry name" value="MFS_MMR_MDR_like"/>
    <property type="match status" value="1"/>
</dbReference>
<keyword evidence="2" id="KW-0813">Transport</keyword>
<feature type="transmembrane region" description="Helical" evidence="7">
    <location>
        <begin position="478"/>
        <end position="500"/>
    </location>
</feature>